<dbReference type="InterPro" id="IPR036188">
    <property type="entry name" value="FAD/NAD-bd_sf"/>
</dbReference>
<gene>
    <name evidence="5" type="ORF">SASPL_138294</name>
</gene>
<comment type="caution">
    <text evidence="5">The sequence shown here is derived from an EMBL/GenBank/DDBJ whole genome shotgun (WGS) entry which is preliminary data.</text>
</comment>
<dbReference type="PANTHER" id="PTHR45934:SF20">
    <property type="entry name" value="MONOOXYGENASE 2-RELATED"/>
    <property type="match status" value="1"/>
</dbReference>
<dbReference type="Proteomes" id="UP000298416">
    <property type="component" value="Unassembled WGS sequence"/>
</dbReference>
<dbReference type="GO" id="GO:0071949">
    <property type="term" value="F:FAD binding"/>
    <property type="evidence" value="ECO:0007669"/>
    <property type="project" value="InterPro"/>
</dbReference>
<dbReference type="InterPro" id="IPR002938">
    <property type="entry name" value="FAD-bd"/>
</dbReference>
<dbReference type="GO" id="GO:0004497">
    <property type="term" value="F:monooxygenase activity"/>
    <property type="evidence" value="ECO:0007669"/>
    <property type="project" value="UniProtKB-KW"/>
</dbReference>
<evidence type="ECO:0000256" key="3">
    <source>
        <dbReference type="ARBA" id="ARBA00024018"/>
    </source>
</evidence>
<evidence type="ECO:0000256" key="2">
    <source>
        <dbReference type="ARBA" id="ARBA00023033"/>
    </source>
</evidence>
<evidence type="ECO:0000259" key="4">
    <source>
        <dbReference type="Pfam" id="PF01494"/>
    </source>
</evidence>
<sequence length="224" mass="24886">MFDSLATSLGLLRLGYSSVVLESADSLRTSGSALGIWANGWRELDAIGVGHIILAKHTKLSGPLSLERELVEDPAKVKQLVLSKLGKVSDKIMGVFEETELENMVCAPLRFRYPWEMLWGNISRDNICVIGDALHPMTPDMAKGGCSALEDSVILVRLLARVLKRNDEGNEQHAITGALEKLARERRWRCFDLISTSYIVGYIQQNDGVLLQFLRDNFLASVEV</sequence>
<dbReference type="SUPFAM" id="SSF51905">
    <property type="entry name" value="FAD/NAD(P)-binding domain"/>
    <property type="match status" value="1"/>
</dbReference>
<dbReference type="AlphaFoldDB" id="A0A8X8WV50"/>
<reference evidence="5" key="1">
    <citation type="submission" date="2018-01" db="EMBL/GenBank/DDBJ databases">
        <authorList>
            <person name="Mao J.F."/>
        </authorList>
    </citation>
    <scope>NUCLEOTIDE SEQUENCE</scope>
    <source>
        <strain evidence="5">Huo1</strain>
        <tissue evidence="5">Leaf</tissue>
    </source>
</reference>
<keyword evidence="2" id="KW-0503">Monooxygenase</keyword>
<comment type="similarity">
    <text evidence="3">Belongs to the 3-hydroxybenzoate 6-hydroxylase family.</text>
</comment>
<organism evidence="5">
    <name type="scientific">Salvia splendens</name>
    <name type="common">Scarlet sage</name>
    <dbReference type="NCBI Taxonomy" id="180675"/>
    <lineage>
        <taxon>Eukaryota</taxon>
        <taxon>Viridiplantae</taxon>
        <taxon>Streptophyta</taxon>
        <taxon>Embryophyta</taxon>
        <taxon>Tracheophyta</taxon>
        <taxon>Spermatophyta</taxon>
        <taxon>Magnoliopsida</taxon>
        <taxon>eudicotyledons</taxon>
        <taxon>Gunneridae</taxon>
        <taxon>Pentapetalae</taxon>
        <taxon>asterids</taxon>
        <taxon>lamiids</taxon>
        <taxon>Lamiales</taxon>
        <taxon>Lamiaceae</taxon>
        <taxon>Nepetoideae</taxon>
        <taxon>Mentheae</taxon>
        <taxon>Salviinae</taxon>
        <taxon>Salvia</taxon>
        <taxon>Salvia subgen. Calosphace</taxon>
        <taxon>core Calosphace</taxon>
    </lineage>
</organism>
<keyword evidence="6" id="KW-1185">Reference proteome</keyword>
<evidence type="ECO:0000313" key="6">
    <source>
        <dbReference type="Proteomes" id="UP000298416"/>
    </source>
</evidence>
<dbReference type="Pfam" id="PF01494">
    <property type="entry name" value="FAD_binding_3"/>
    <property type="match status" value="1"/>
</dbReference>
<proteinExistence type="inferred from homology"/>
<accession>A0A8X8WV50</accession>
<keyword evidence="1" id="KW-0560">Oxidoreductase</keyword>
<dbReference type="PANTHER" id="PTHR45934">
    <property type="entry name" value="FAD/NAD(P)-BINDING OXIDOREDUCTASE FAMILY PROTEIN"/>
    <property type="match status" value="1"/>
</dbReference>
<reference evidence="5" key="2">
    <citation type="submission" date="2020-08" db="EMBL/GenBank/DDBJ databases">
        <title>Plant Genome Project.</title>
        <authorList>
            <person name="Zhang R.-G."/>
        </authorList>
    </citation>
    <scope>NUCLEOTIDE SEQUENCE</scope>
    <source>
        <strain evidence="5">Huo1</strain>
        <tissue evidence="5">Leaf</tissue>
    </source>
</reference>
<dbReference type="EMBL" id="PNBA02000014">
    <property type="protein sequence ID" value="KAG6401437.1"/>
    <property type="molecule type" value="Genomic_DNA"/>
</dbReference>
<name>A0A8X8WV50_SALSN</name>
<dbReference type="Gene3D" id="3.50.50.60">
    <property type="entry name" value="FAD/NAD(P)-binding domain"/>
    <property type="match status" value="2"/>
</dbReference>
<dbReference type="InterPro" id="IPR044560">
    <property type="entry name" value="MOase"/>
</dbReference>
<evidence type="ECO:0000256" key="1">
    <source>
        <dbReference type="ARBA" id="ARBA00023002"/>
    </source>
</evidence>
<feature type="domain" description="FAD-binding" evidence="4">
    <location>
        <begin position="121"/>
        <end position="164"/>
    </location>
</feature>
<evidence type="ECO:0000313" key="5">
    <source>
        <dbReference type="EMBL" id="KAG6401437.1"/>
    </source>
</evidence>
<protein>
    <recommendedName>
        <fullName evidence="4">FAD-binding domain-containing protein</fullName>
    </recommendedName>
</protein>